<name>A0A7Y9LT77_9MICC</name>
<feature type="domain" description="PucR C-terminal helix-turn-helix" evidence="2">
    <location>
        <begin position="302"/>
        <end position="359"/>
    </location>
</feature>
<sequence>MSSINDVLAMSQALTDGTGLAGMVTVLRRVASGPAAFVDLRGSLLASAPTRAQWPLQELRAWQPGVEQLGTPPCVVQPVMLQGDLVALLAVRSDTGHHPMFQVAAELASLELARLQALLIGRRELAGQVLEDIFASRIRGAEALERLHSIGISLSDEHRYLVIVGRSSVPTARIQTRPSNLHSLLFGSGDPYVRATIEDDVVLVVPDSDSVEAMAKILLQHLREKDPAASVGIGHAVSDPLTLTMSYHQAQDAASRGGLRRARPFNLGNLLLGRANTLPIRELATHALEPLTAHDRETGGDLLHSLTVYLECDSSVSEASTRLYVHRNTLRYRLNLITKLTGWSPDTFNGRMHFWVAIRSLAGGIDSLVKNEQRGAKDEQRTDL</sequence>
<dbReference type="InterPro" id="IPR041522">
    <property type="entry name" value="CdaR_GGDEF"/>
</dbReference>
<dbReference type="Pfam" id="PF13556">
    <property type="entry name" value="HTH_30"/>
    <property type="match status" value="1"/>
</dbReference>
<reference evidence="4 5" key="1">
    <citation type="submission" date="2020-07" db="EMBL/GenBank/DDBJ databases">
        <title>Sequencing the genomes of 1000 actinobacteria strains.</title>
        <authorList>
            <person name="Klenk H.-P."/>
        </authorList>
    </citation>
    <scope>NUCLEOTIDE SEQUENCE [LARGE SCALE GENOMIC DNA]</scope>
    <source>
        <strain evidence="4 5">DSM 102047</strain>
    </source>
</reference>
<comment type="caution">
    <text evidence="4">The sequence shown here is derived from an EMBL/GenBank/DDBJ whole genome shotgun (WGS) entry which is preliminary data.</text>
</comment>
<evidence type="ECO:0000313" key="4">
    <source>
        <dbReference type="EMBL" id="NYE95143.1"/>
    </source>
</evidence>
<comment type="similarity">
    <text evidence="1">Belongs to the CdaR family.</text>
</comment>
<dbReference type="Pfam" id="PF17853">
    <property type="entry name" value="GGDEF_2"/>
    <property type="match status" value="1"/>
</dbReference>
<dbReference type="InterPro" id="IPR051448">
    <property type="entry name" value="CdaR-like_regulators"/>
</dbReference>
<dbReference type="InterPro" id="IPR025736">
    <property type="entry name" value="PucR_C-HTH_dom"/>
</dbReference>
<organism evidence="4 5">
    <name type="scientific">Psychromicrobium silvestre</name>
    <dbReference type="NCBI Taxonomy" id="1645614"/>
    <lineage>
        <taxon>Bacteria</taxon>
        <taxon>Bacillati</taxon>
        <taxon>Actinomycetota</taxon>
        <taxon>Actinomycetes</taxon>
        <taxon>Micrococcales</taxon>
        <taxon>Micrococcaceae</taxon>
        <taxon>Psychromicrobium</taxon>
    </lineage>
</organism>
<dbReference type="RefSeq" id="WP_179388822.1">
    <property type="nucleotide sequence ID" value="NZ_JACBYQ010000001.1"/>
</dbReference>
<dbReference type="InterPro" id="IPR042070">
    <property type="entry name" value="PucR_C-HTH_sf"/>
</dbReference>
<feature type="domain" description="CdaR GGDEF-like" evidence="3">
    <location>
        <begin position="141"/>
        <end position="254"/>
    </location>
</feature>
<gene>
    <name evidence="4" type="ORF">FHU41_001364</name>
</gene>
<protein>
    <submittedName>
        <fullName evidence="4">Purine catabolism regulator</fullName>
    </submittedName>
</protein>
<dbReference type="AlphaFoldDB" id="A0A7Y9LT77"/>
<keyword evidence="5" id="KW-1185">Reference proteome</keyword>
<evidence type="ECO:0000259" key="2">
    <source>
        <dbReference type="Pfam" id="PF13556"/>
    </source>
</evidence>
<dbReference type="EMBL" id="JACBYQ010000001">
    <property type="protein sequence ID" value="NYE95143.1"/>
    <property type="molecule type" value="Genomic_DNA"/>
</dbReference>
<evidence type="ECO:0000259" key="3">
    <source>
        <dbReference type="Pfam" id="PF17853"/>
    </source>
</evidence>
<dbReference type="PANTHER" id="PTHR33744">
    <property type="entry name" value="CARBOHYDRATE DIACID REGULATOR"/>
    <property type="match status" value="1"/>
</dbReference>
<accession>A0A7Y9LT77</accession>
<dbReference type="PANTHER" id="PTHR33744:SF1">
    <property type="entry name" value="DNA-BINDING TRANSCRIPTIONAL ACTIVATOR ADER"/>
    <property type="match status" value="1"/>
</dbReference>
<proteinExistence type="inferred from homology"/>
<evidence type="ECO:0000313" key="5">
    <source>
        <dbReference type="Proteomes" id="UP000521748"/>
    </source>
</evidence>
<evidence type="ECO:0000256" key="1">
    <source>
        <dbReference type="ARBA" id="ARBA00006754"/>
    </source>
</evidence>
<dbReference type="Proteomes" id="UP000521748">
    <property type="component" value="Unassembled WGS sequence"/>
</dbReference>
<dbReference type="Gene3D" id="1.10.10.2840">
    <property type="entry name" value="PucR C-terminal helix-turn-helix domain"/>
    <property type="match status" value="1"/>
</dbReference>